<protein>
    <submittedName>
        <fullName evidence="1">AAA family ATPase</fullName>
    </submittedName>
</protein>
<name>A0A5M8QSM9_9BACT</name>
<dbReference type="OrthoDB" id="795326at2"/>
<dbReference type="AlphaFoldDB" id="A0A5M8QSM9"/>
<dbReference type="Proteomes" id="UP000323866">
    <property type="component" value="Unassembled WGS sequence"/>
</dbReference>
<sequence length="389" mass="43419">MITHPSTHLKTQNMPLDKLAKQPFQHQVNITPDLASSVFNPPSTPPLLRLLQAAKVDLEVELPAPLVFIRISGSAFATGGNFSMLIGKAKSRKTFSVSAFLASVVKNSAVLGNIQGSLPEEQREVIFFDTEQGTYHSQKSARRVLRLSGLERPLNFNTYNLRKHGAAKRLEIIEFAIYNTPNLGFVVIDGIRDLVSSINDEEQASMMSSKLLKWTEELNIHILCVLHQNKGDTNARGHLGTELQNKAESVLSITKDTQNNEISIVEAEYCRDKDFEPFAFQIDECGLPAIVEHWNSSKGGNERRQALMPADVHVDMHKGILEKVFSQSPELKYGELVHQVKLTLDELGTKVGTNKVKEFVQWYQSKEMILKGGIEGTSKAHYTLNSKLV</sequence>
<dbReference type="EMBL" id="VKKZ01000010">
    <property type="protein sequence ID" value="KAA6437493.1"/>
    <property type="molecule type" value="Genomic_DNA"/>
</dbReference>
<gene>
    <name evidence="1" type="ORF">FOE74_03040</name>
</gene>
<dbReference type="Gene3D" id="3.40.50.300">
    <property type="entry name" value="P-loop containing nucleotide triphosphate hydrolases"/>
    <property type="match status" value="1"/>
</dbReference>
<evidence type="ECO:0000313" key="1">
    <source>
        <dbReference type="EMBL" id="KAA6437493.1"/>
    </source>
</evidence>
<reference evidence="1 2" key="1">
    <citation type="submission" date="2019-07" db="EMBL/GenBank/DDBJ databases">
        <authorList>
            <person name="Qu J.-H."/>
        </authorList>
    </citation>
    <scope>NUCLEOTIDE SEQUENCE [LARGE SCALE GENOMIC DNA]</scope>
    <source>
        <strain evidence="1 2">MDT1-10-3</strain>
    </source>
</reference>
<reference evidence="1 2" key="2">
    <citation type="submission" date="2019-09" db="EMBL/GenBank/DDBJ databases">
        <title>A bacterium isolated from glacier soil.</title>
        <authorList>
            <person name="Liu Q."/>
        </authorList>
    </citation>
    <scope>NUCLEOTIDE SEQUENCE [LARGE SCALE GENOMIC DNA]</scope>
    <source>
        <strain evidence="1 2">MDT1-10-3</strain>
    </source>
</reference>
<comment type="caution">
    <text evidence="1">The sequence shown here is derived from an EMBL/GenBank/DDBJ whole genome shotgun (WGS) entry which is preliminary data.</text>
</comment>
<proteinExistence type="predicted"/>
<dbReference type="InterPro" id="IPR027417">
    <property type="entry name" value="P-loop_NTPase"/>
</dbReference>
<dbReference type="Pfam" id="PF13481">
    <property type="entry name" value="AAA_25"/>
    <property type="match status" value="1"/>
</dbReference>
<organism evidence="1 2">
    <name type="scientific">Rufibacter glacialis</name>
    <dbReference type="NCBI Taxonomy" id="1259555"/>
    <lineage>
        <taxon>Bacteria</taxon>
        <taxon>Pseudomonadati</taxon>
        <taxon>Bacteroidota</taxon>
        <taxon>Cytophagia</taxon>
        <taxon>Cytophagales</taxon>
        <taxon>Hymenobacteraceae</taxon>
        <taxon>Rufibacter</taxon>
    </lineage>
</organism>
<evidence type="ECO:0000313" key="2">
    <source>
        <dbReference type="Proteomes" id="UP000323866"/>
    </source>
</evidence>
<accession>A0A5M8QSM9</accession>
<dbReference type="SUPFAM" id="SSF52540">
    <property type="entry name" value="P-loop containing nucleoside triphosphate hydrolases"/>
    <property type="match status" value="1"/>
</dbReference>